<dbReference type="EMBL" id="BMGG01000025">
    <property type="protein sequence ID" value="GGC95055.1"/>
    <property type="molecule type" value="Genomic_DNA"/>
</dbReference>
<dbReference type="Proteomes" id="UP000637002">
    <property type="component" value="Unassembled WGS sequence"/>
</dbReference>
<dbReference type="GO" id="GO:0004803">
    <property type="term" value="F:transposase activity"/>
    <property type="evidence" value="ECO:0007669"/>
    <property type="project" value="InterPro"/>
</dbReference>
<comment type="similarity">
    <text evidence="1">Belongs to the transposase 8 family.</text>
</comment>
<sequence length="134" mass="14837">MDDASEQVSTCALVDTNPSGTNAVVGRRRWPAELKRRIVRESREPRASVSIVARRYDVNANQLFRWRREHELSIGVAGGLAEQARLVPVEVRAAMAPAPVNGTIEIELSGSARVRTIGRVDADLLERVLKVLLR</sequence>
<dbReference type="Gene3D" id="1.10.10.10">
    <property type="entry name" value="Winged helix-like DNA-binding domain superfamily/Winged helix DNA-binding domain"/>
    <property type="match status" value="1"/>
</dbReference>
<dbReference type="InterPro" id="IPR036388">
    <property type="entry name" value="WH-like_DNA-bd_sf"/>
</dbReference>
<keyword evidence="3" id="KW-1185">Reference proteome</keyword>
<name>A0A916UYN2_9HYPH</name>
<proteinExistence type="inferred from homology"/>
<dbReference type="PANTHER" id="PTHR37936">
    <property type="entry name" value="TRANSPOSASE INSC FOR INSERTION ELEMENT IS2A-RELATED"/>
    <property type="match status" value="1"/>
</dbReference>
<gene>
    <name evidence="2" type="ORF">GCM10010994_60970</name>
</gene>
<evidence type="ECO:0000256" key="1">
    <source>
        <dbReference type="ARBA" id="ARBA00009964"/>
    </source>
</evidence>
<organism evidence="2 3">
    <name type="scientific">Chelatococcus reniformis</name>
    <dbReference type="NCBI Taxonomy" id="1494448"/>
    <lineage>
        <taxon>Bacteria</taxon>
        <taxon>Pseudomonadati</taxon>
        <taxon>Pseudomonadota</taxon>
        <taxon>Alphaproteobacteria</taxon>
        <taxon>Hyphomicrobiales</taxon>
        <taxon>Chelatococcaceae</taxon>
        <taxon>Chelatococcus</taxon>
    </lineage>
</organism>
<dbReference type="GO" id="GO:0043565">
    <property type="term" value="F:sequence-specific DNA binding"/>
    <property type="evidence" value="ECO:0007669"/>
    <property type="project" value="InterPro"/>
</dbReference>
<dbReference type="InterPro" id="IPR010921">
    <property type="entry name" value="Trp_repressor/repl_initiator"/>
</dbReference>
<dbReference type="NCBIfam" id="NF047595">
    <property type="entry name" value="IS66_ISRel24_TnpA"/>
    <property type="match status" value="1"/>
</dbReference>
<comment type="caution">
    <text evidence="2">The sequence shown here is derived from an EMBL/GenBank/DDBJ whole genome shotgun (WGS) entry which is preliminary data.</text>
</comment>
<reference evidence="2" key="1">
    <citation type="journal article" date="2014" name="Int. J. Syst. Evol. Microbiol.">
        <title>Complete genome sequence of Corynebacterium casei LMG S-19264T (=DSM 44701T), isolated from a smear-ripened cheese.</title>
        <authorList>
            <consortium name="US DOE Joint Genome Institute (JGI-PGF)"/>
            <person name="Walter F."/>
            <person name="Albersmeier A."/>
            <person name="Kalinowski J."/>
            <person name="Ruckert C."/>
        </authorList>
    </citation>
    <scope>NUCLEOTIDE SEQUENCE</scope>
    <source>
        <strain evidence="2">CGMCC 1.12919</strain>
    </source>
</reference>
<evidence type="ECO:0000313" key="2">
    <source>
        <dbReference type="EMBL" id="GGC95055.1"/>
    </source>
</evidence>
<dbReference type="PANTHER" id="PTHR37936:SF3">
    <property type="entry name" value="TRANSPOSASE INSC FOR INSERTION ELEMENT IS2A-RELATED"/>
    <property type="match status" value="1"/>
</dbReference>
<dbReference type="InterPro" id="IPR002514">
    <property type="entry name" value="Transposase_8"/>
</dbReference>
<dbReference type="RefSeq" id="WP_188612948.1">
    <property type="nucleotide sequence ID" value="NZ_BMGG01000025.1"/>
</dbReference>
<accession>A0A916UYN2</accession>
<protein>
    <recommendedName>
        <fullName evidence="4">Transposase</fullName>
    </recommendedName>
</protein>
<reference evidence="2" key="2">
    <citation type="submission" date="2020-09" db="EMBL/GenBank/DDBJ databases">
        <authorList>
            <person name="Sun Q."/>
            <person name="Zhou Y."/>
        </authorList>
    </citation>
    <scope>NUCLEOTIDE SEQUENCE</scope>
    <source>
        <strain evidence="2">CGMCC 1.12919</strain>
    </source>
</reference>
<dbReference type="SUPFAM" id="SSF48295">
    <property type="entry name" value="TrpR-like"/>
    <property type="match status" value="1"/>
</dbReference>
<dbReference type="AlphaFoldDB" id="A0A916UYN2"/>
<dbReference type="Pfam" id="PF01527">
    <property type="entry name" value="HTH_Tnp_1"/>
    <property type="match status" value="1"/>
</dbReference>
<evidence type="ECO:0008006" key="4">
    <source>
        <dbReference type="Google" id="ProtNLM"/>
    </source>
</evidence>
<evidence type="ECO:0000313" key="3">
    <source>
        <dbReference type="Proteomes" id="UP000637002"/>
    </source>
</evidence>
<dbReference type="GO" id="GO:0006313">
    <property type="term" value="P:DNA transposition"/>
    <property type="evidence" value="ECO:0007669"/>
    <property type="project" value="InterPro"/>
</dbReference>